<accession>A0A380KYV6</accession>
<keyword evidence="1" id="KW-0472">Membrane</keyword>
<evidence type="ECO:0000313" key="2">
    <source>
        <dbReference type="EMBL" id="SUN76459.1"/>
    </source>
</evidence>
<evidence type="ECO:0000313" key="3">
    <source>
        <dbReference type="Proteomes" id="UP000254634"/>
    </source>
</evidence>
<dbReference type="STRING" id="1123307.GCA_000380065_00734"/>
<dbReference type="AlphaFoldDB" id="A0A380KYV6"/>
<name>A0A380KYV6_9STRE</name>
<dbReference type="Proteomes" id="UP000254634">
    <property type="component" value="Unassembled WGS sequence"/>
</dbReference>
<proteinExistence type="predicted"/>
<feature type="transmembrane region" description="Helical" evidence="1">
    <location>
        <begin position="6"/>
        <end position="27"/>
    </location>
</feature>
<organism evidence="2 3">
    <name type="scientific">Streptococcus massiliensis</name>
    <dbReference type="NCBI Taxonomy" id="313439"/>
    <lineage>
        <taxon>Bacteria</taxon>
        <taxon>Bacillati</taxon>
        <taxon>Bacillota</taxon>
        <taxon>Bacilli</taxon>
        <taxon>Lactobacillales</taxon>
        <taxon>Streptococcaceae</taxon>
        <taxon>Streptococcus</taxon>
    </lineage>
</organism>
<protein>
    <submittedName>
        <fullName evidence="2">Uncharacterized protein</fullName>
    </submittedName>
</protein>
<keyword evidence="1" id="KW-1133">Transmembrane helix</keyword>
<gene>
    <name evidence="2" type="ORF">NCTC13765_00949</name>
</gene>
<dbReference type="EMBL" id="UHFR01000005">
    <property type="protein sequence ID" value="SUN76459.1"/>
    <property type="molecule type" value="Genomic_DNA"/>
</dbReference>
<sequence>MDSIENPLGAVLLVLLLITFAGLKRLMLRYKQHQRARQEAEDDLLIAYITWLQEQDLRARQEQMAQARKHSTPSFQNFDLTCLPHEGRLLINNR</sequence>
<reference evidence="2" key="1">
    <citation type="submission" date="2018-06" db="EMBL/GenBank/DDBJ databases">
        <authorList>
            <consortium name="Pathogen Informatics"/>
            <person name="Doyle S."/>
        </authorList>
    </citation>
    <scope>NUCLEOTIDE SEQUENCE [LARGE SCALE GENOMIC DNA]</scope>
    <source>
        <strain evidence="2">NCTC13765</strain>
    </source>
</reference>
<evidence type="ECO:0000256" key="1">
    <source>
        <dbReference type="SAM" id="Phobius"/>
    </source>
</evidence>
<keyword evidence="3" id="KW-1185">Reference proteome</keyword>
<dbReference type="RefSeq" id="WP_018371420.1">
    <property type="nucleotide sequence ID" value="NZ_UHFR01000005.1"/>
</dbReference>
<keyword evidence="1" id="KW-0812">Transmembrane</keyword>